<comment type="subcellular location">
    <subcellularLocation>
        <location evidence="3">Cytoplasm</location>
    </subcellularLocation>
</comment>
<dbReference type="PANTHER" id="PTHR21139:SF42">
    <property type="entry name" value="TRIOSEPHOSPHATE ISOMERASE"/>
    <property type="match status" value="1"/>
</dbReference>
<comment type="pathway">
    <text evidence="3">Carbohydrate degradation; glycolysis; D-glyceraldehyde 3-phosphate from glycerone phosphate: step 1/1.</text>
</comment>
<dbReference type="InterPro" id="IPR013785">
    <property type="entry name" value="Aldolase_TIM"/>
</dbReference>
<dbReference type="GO" id="GO:0046166">
    <property type="term" value="P:glyceraldehyde-3-phosphate biosynthetic process"/>
    <property type="evidence" value="ECO:0007669"/>
    <property type="project" value="TreeGrafter"/>
</dbReference>
<dbReference type="Pfam" id="PF00121">
    <property type="entry name" value="TIM"/>
    <property type="match status" value="1"/>
</dbReference>
<evidence type="ECO:0000313" key="5">
    <source>
        <dbReference type="Proteomes" id="UP000177103"/>
    </source>
</evidence>
<accession>A0A1G1WBI4</accession>
<dbReference type="GO" id="GO:0006094">
    <property type="term" value="P:gluconeogenesis"/>
    <property type="evidence" value="ECO:0007669"/>
    <property type="project" value="UniProtKB-UniPathway"/>
</dbReference>
<name>A0A1G1WBI4_9BACT</name>
<evidence type="ECO:0000256" key="2">
    <source>
        <dbReference type="ARBA" id="ARBA00023235"/>
    </source>
</evidence>
<evidence type="ECO:0000313" key="4">
    <source>
        <dbReference type="EMBL" id="OGY25033.1"/>
    </source>
</evidence>
<dbReference type="GO" id="GO:0004807">
    <property type="term" value="F:triose-phosphate isomerase activity"/>
    <property type="evidence" value="ECO:0007669"/>
    <property type="project" value="UniProtKB-EC"/>
</dbReference>
<dbReference type="EC" id="5.3.1.1" evidence="3"/>
<proteinExistence type="inferred from homology"/>
<keyword evidence="3" id="KW-0312">Gluconeogenesis</keyword>
<keyword evidence="3" id="KW-0963">Cytoplasm</keyword>
<dbReference type="EMBL" id="MHCQ01000004">
    <property type="protein sequence ID" value="OGY25033.1"/>
    <property type="molecule type" value="Genomic_DNA"/>
</dbReference>
<protein>
    <recommendedName>
        <fullName evidence="3">Triosephosphate isomerase</fullName>
        <ecNumber evidence="3">5.3.1.1</ecNumber>
    </recommendedName>
</protein>
<dbReference type="Gene3D" id="3.20.20.70">
    <property type="entry name" value="Aldolase class I"/>
    <property type="match status" value="1"/>
</dbReference>
<dbReference type="SUPFAM" id="SSF51351">
    <property type="entry name" value="Triosephosphate isomerase (TIM)"/>
    <property type="match status" value="1"/>
</dbReference>
<gene>
    <name evidence="4" type="ORF">A2Y57_02655</name>
</gene>
<dbReference type="GO" id="GO:0006096">
    <property type="term" value="P:glycolytic process"/>
    <property type="evidence" value="ECO:0007669"/>
    <property type="project" value="UniProtKB-UniPathway"/>
</dbReference>
<comment type="catalytic activity">
    <reaction evidence="3">
        <text>D-glyceraldehyde 3-phosphate = dihydroxyacetone phosphate</text>
        <dbReference type="Rhea" id="RHEA:18585"/>
        <dbReference type="ChEBI" id="CHEBI:57642"/>
        <dbReference type="ChEBI" id="CHEBI:59776"/>
        <dbReference type="EC" id="5.3.1.1"/>
    </reaction>
</comment>
<keyword evidence="2 3" id="KW-0413">Isomerase</keyword>
<dbReference type="InterPro" id="IPR000652">
    <property type="entry name" value="Triosephosphate_isomerase"/>
</dbReference>
<evidence type="ECO:0000256" key="3">
    <source>
        <dbReference type="RuleBase" id="RU363013"/>
    </source>
</evidence>
<sequence length="235" mass="26129">MEPLIIANFKANHTIKETIAWIKNTREPLEKATNCEIVICPSFTSLPLVASFFEESRVLVGAQTVSQFERGAYTGEVTAEMLDGLISFCIVGPSERKKYFSEAEDQIVKKVENLLKFDIKPLLCISDLDQLEKYLNFSELLLKRRKEIVFVYEPPSAISGVGDFHPESPESAEKVASEIEEKLGGDVRIIYGGSTNPENIGSFLRQNHLNGALVGQASWNPETFLKLVSNASLIS</sequence>
<organism evidence="4 5">
    <name type="scientific">Candidatus Woykebacteria bacterium RBG_13_40_7b</name>
    <dbReference type="NCBI Taxonomy" id="1802594"/>
    <lineage>
        <taxon>Bacteria</taxon>
        <taxon>Candidatus Woykeibacteriota</taxon>
    </lineage>
</organism>
<dbReference type="GO" id="GO:0019563">
    <property type="term" value="P:glycerol catabolic process"/>
    <property type="evidence" value="ECO:0007669"/>
    <property type="project" value="TreeGrafter"/>
</dbReference>
<comment type="caution">
    <text evidence="4">The sequence shown here is derived from an EMBL/GenBank/DDBJ whole genome shotgun (WGS) entry which is preliminary data.</text>
</comment>
<comment type="subunit">
    <text evidence="3">Homodimer.</text>
</comment>
<dbReference type="PANTHER" id="PTHR21139">
    <property type="entry name" value="TRIOSEPHOSPHATE ISOMERASE"/>
    <property type="match status" value="1"/>
</dbReference>
<evidence type="ECO:0000256" key="1">
    <source>
        <dbReference type="ARBA" id="ARBA00007422"/>
    </source>
</evidence>
<keyword evidence="3" id="KW-0324">Glycolysis</keyword>
<dbReference type="InterPro" id="IPR035990">
    <property type="entry name" value="TIM_sf"/>
</dbReference>
<dbReference type="AlphaFoldDB" id="A0A1G1WBI4"/>
<dbReference type="CDD" id="cd00311">
    <property type="entry name" value="TIM"/>
    <property type="match status" value="1"/>
</dbReference>
<dbReference type="GO" id="GO:0005829">
    <property type="term" value="C:cytosol"/>
    <property type="evidence" value="ECO:0007669"/>
    <property type="project" value="TreeGrafter"/>
</dbReference>
<dbReference type="PROSITE" id="PS51440">
    <property type="entry name" value="TIM_2"/>
    <property type="match status" value="1"/>
</dbReference>
<dbReference type="Proteomes" id="UP000177103">
    <property type="component" value="Unassembled WGS sequence"/>
</dbReference>
<dbReference type="UniPathway" id="UPA00109">
    <property type="reaction ID" value="UER00189"/>
</dbReference>
<reference evidence="4 5" key="1">
    <citation type="journal article" date="2016" name="Nat. Commun.">
        <title>Thousands of microbial genomes shed light on interconnected biogeochemical processes in an aquifer system.</title>
        <authorList>
            <person name="Anantharaman K."/>
            <person name="Brown C.T."/>
            <person name="Hug L.A."/>
            <person name="Sharon I."/>
            <person name="Castelle C.J."/>
            <person name="Probst A.J."/>
            <person name="Thomas B.C."/>
            <person name="Singh A."/>
            <person name="Wilkins M.J."/>
            <person name="Karaoz U."/>
            <person name="Brodie E.L."/>
            <person name="Williams K.H."/>
            <person name="Hubbard S.S."/>
            <person name="Banfield J.F."/>
        </authorList>
    </citation>
    <scope>NUCLEOTIDE SEQUENCE [LARGE SCALE GENOMIC DNA]</scope>
</reference>
<dbReference type="UniPathway" id="UPA00138"/>
<comment type="pathway">
    <text evidence="3">Carbohydrate biosynthesis; gluconeogenesis.</text>
</comment>
<comment type="similarity">
    <text evidence="1 3">Belongs to the triosephosphate isomerase family.</text>
</comment>